<dbReference type="EMBL" id="DS999284">
    <property type="protein sequence ID" value="EEC42616.1"/>
    <property type="molecule type" value="Genomic_DNA"/>
</dbReference>
<feature type="domain" description="Potassium channel" evidence="10">
    <location>
        <begin position="307"/>
        <end position="378"/>
    </location>
</feature>
<name>B7S4E0_PHATC</name>
<dbReference type="RefSeq" id="XP_002176380.1">
    <property type="nucleotide sequence ID" value="XM_002176344.1"/>
</dbReference>
<evidence type="ECO:0000256" key="3">
    <source>
        <dbReference type="ARBA" id="ARBA00022692"/>
    </source>
</evidence>
<dbReference type="PANTHER" id="PTHR11003:SF291">
    <property type="entry name" value="IP11374P"/>
    <property type="match status" value="1"/>
</dbReference>
<dbReference type="GO" id="GO:0022841">
    <property type="term" value="F:potassium ion leak channel activity"/>
    <property type="evidence" value="ECO:0007669"/>
    <property type="project" value="TreeGrafter"/>
</dbReference>
<evidence type="ECO:0000313" key="12">
    <source>
        <dbReference type="Proteomes" id="UP000000759"/>
    </source>
</evidence>
<keyword evidence="7" id="KW-0407">Ion channel</keyword>
<dbReference type="GeneID" id="7204955"/>
<dbReference type="HOGENOM" id="CLU_400369_0_0_1"/>
<evidence type="ECO:0000256" key="9">
    <source>
        <dbReference type="SAM" id="Phobius"/>
    </source>
</evidence>
<keyword evidence="3 9" id="KW-0812">Transmembrane</keyword>
<dbReference type="InterPro" id="IPR003280">
    <property type="entry name" value="2pore_dom_K_chnl"/>
</dbReference>
<dbReference type="KEGG" id="pti:PHATRDRAFT_bd1748"/>
<protein>
    <recommendedName>
        <fullName evidence="10">Potassium channel domain-containing protein</fullName>
    </recommendedName>
</protein>
<organism evidence="11 12">
    <name type="scientific">Phaeodactylum tricornutum (strain CCAP 1055/1)</name>
    <dbReference type="NCBI Taxonomy" id="556484"/>
    <lineage>
        <taxon>Eukaryota</taxon>
        <taxon>Sar</taxon>
        <taxon>Stramenopiles</taxon>
        <taxon>Ochrophyta</taxon>
        <taxon>Bacillariophyta</taxon>
        <taxon>Bacillariophyceae</taxon>
        <taxon>Bacillariophycidae</taxon>
        <taxon>Naviculales</taxon>
        <taxon>Phaeodactylaceae</taxon>
        <taxon>Phaeodactylum</taxon>
    </lineage>
</organism>
<dbReference type="InParanoid" id="B7S4E0"/>
<accession>B7S4E0</accession>
<dbReference type="Pfam" id="PF07885">
    <property type="entry name" value="Ion_trans_2"/>
    <property type="match status" value="1"/>
</dbReference>
<keyword evidence="12" id="KW-1185">Reference proteome</keyword>
<feature type="transmembrane region" description="Helical" evidence="9">
    <location>
        <begin position="297"/>
        <end position="317"/>
    </location>
</feature>
<evidence type="ECO:0000256" key="4">
    <source>
        <dbReference type="ARBA" id="ARBA00022989"/>
    </source>
</evidence>
<dbReference type="GO" id="GO:0005886">
    <property type="term" value="C:plasma membrane"/>
    <property type="evidence" value="ECO:0007669"/>
    <property type="project" value="TreeGrafter"/>
</dbReference>
<dbReference type="SUPFAM" id="SSF81324">
    <property type="entry name" value="Voltage-gated potassium channels"/>
    <property type="match status" value="2"/>
</dbReference>
<dbReference type="GO" id="GO:0030322">
    <property type="term" value="P:stabilization of membrane potential"/>
    <property type="evidence" value="ECO:0007669"/>
    <property type="project" value="TreeGrafter"/>
</dbReference>
<sequence>MTSEGSSIPSSATSEPRQTSTTNGEESKTMQRSGDVESSWSKSEHTSSRGNYDYDYDETTIEKIVVQEGYSIDDVIPRRKKLPNKKKEISSLPEVAHAFEKAKIKVDTARLSANDVLLLRQLNLTYQTEMEVKQISNLARYQSMQEMSFIAVLVMVLLQIIAVVLCAHFADVSVADALLFAMYTVTSAGFGSVDIPKTSGFLLYVTLYVFLGISSLAILVAQVYQYLEFENQRLNHARDKARMAREGLRTLKQIQDQEPTVETVIRYDLIRALKTIPQPRRFVRLQTRVTKDVNPELVYALGVGGFLTSLLAIGTFAMMAMEGWTFPEALYFSTFAMTSIGYGDLAPTKQSSTWFVVFWLPFNVAFLSLYLGTVAHYFVMISRWNVSRIKKSLTDSLESSSSLEHNNTVGEYTIDDTDSVENAVSRGTQRRERIRQNSDMSFAEELQREGAATVQDLLALLSSSASKDIPLRLNAPTDTAVIGSAKPTPLIEKLWRSTTATDGPSLALRFLVEKRLARIVATEVAGFESSMQIKGCTFFVTINSLKGTAEKWHIPRRARSAFRASAFESLFFVGEREIISDGLDGFLKLNPYEFNDLFRPFVMALGDKETMEAWLACTEVLVDQSPGKEMATIEEGGGEEDDDPGSNMGMRRSFHLSMKNEIEDYFPVNQGNAVRIQL</sequence>
<dbReference type="eggNOG" id="ENOG502SQU0">
    <property type="taxonomic scope" value="Eukaryota"/>
</dbReference>
<evidence type="ECO:0000256" key="2">
    <source>
        <dbReference type="ARBA" id="ARBA00022448"/>
    </source>
</evidence>
<dbReference type="Gene3D" id="1.10.287.70">
    <property type="match status" value="2"/>
</dbReference>
<feature type="transmembrane region" description="Helical" evidence="9">
    <location>
        <begin position="358"/>
        <end position="381"/>
    </location>
</feature>
<evidence type="ECO:0000256" key="7">
    <source>
        <dbReference type="ARBA" id="ARBA00023303"/>
    </source>
</evidence>
<dbReference type="OrthoDB" id="415460at2759"/>
<evidence type="ECO:0000256" key="1">
    <source>
        <dbReference type="ARBA" id="ARBA00004141"/>
    </source>
</evidence>
<dbReference type="PANTHER" id="PTHR11003">
    <property type="entry name" value="POTASSIUM CHANNEL, SUBFAMILY K"/>
    <property type="match status" value="1"/>
</dbReference>
<dbReference type="PaxDb" id="2850-Phatrdraft1748"/>
<evidence type="ECO:0000313" key="11">
    <source>
        <dbReference type="EMBL" id="EEC42616.1"/>
    </source>
</evidence>
<feature type="transmembrane region" description="Helical" evidence="9">
    <location>
        <begin position="329"/>
        <end position="346"/>
    </location>
</feature>
<keyword evidence="4 9" id="KW-1133">Transmembrane helix</keyword>
<dbReference type="Proteomes" id="UP000000759">
    <property type="component" value="Unassembled WGS sequence"/>
</dbReference>
<evidence type="ECO:0000256" key="6">
    <source>
        <dbReference type="ARBA" id="ARBA00023136"/>
    </source>
</evidence>
<keyword evidence="5" id="KW-0406">Ion transport</keyword>
<dbReference type="AlphaFoldDB" id="B7S4E0"/>
<gene>
    <name evidence="11" type="ORF">PHATRDRAFT_bd1748</name>
</gene>
<feature type="transmembrane region" description="Helical" evidence="9">
    <location>
        <begin position="149"/>
        <end position="170"/>
    </location>
</feature>
<evidence type="ECO:0000259" key="10">
    <source>
        <dbReference type="Pfam" id="PF07885"/>
    </source>
</evidence>
<feature type="region of interest" description="Disordered" evidence="8">
    <location>
        <begin position="1"/>
        <end position="53"/>
    </location>
</feature>
<reference evidence="11 12" key="1">
    <citation type="journal article" date="2008" name="Nature">
        <title>The Phaeodactylum genome reveals the evolutionary history of diatom genomes.</title>
        <authorList>
            <person name="Bowler C."/>
            <person name="Allen A.E."/>
            <person name="Badger J.H."/>
            <person name="Grimwood J."/>
            <person name="Jabbari K."/>
            <person name="Kuo A."/>
            <person name="Maheswari U."/>
            <person name="Martens C."/>
            <person name="Maumus F."/>
            <person name="Otillar R.P."/>
            <person name="Rayko E."/>
            <person name="Salamov A."/>
            <person name="Vandepoele K."/>
            <person name="Beszteri B."/>
            <person name="Gruber A."/>
            <person name="Heijde M."/>
            <person name="Katinka M."/>
            <person name="Mock T."/>
            <person name="Valentin K."/>
            <person name="Verret F."/>
            <person name="Berges J.A."/>
            <person name="Brownlee C."/>
            <person name="Cadoret J.P."/>
            <person name="Chiovitti A."/>
            <person name="Choi C.J."/>
            <person name="Coesel S."/>
            <person name="De Martino A."/>
            <person name="Detter J.C."/>
            <person name="Durkin C."/>
            <person name="Falciatore A."/>
            <person name="Fournet J."/>
            <person name="Haruta M."/>
            <person name="Huysman M.J."/>
            <person name="Jenkins B.D."/>
            <person name="Jiroutova K."/>
            <person name="Jorgensen R.E."/>
            <person name="Joubert Y."/>
            <person name="Kaplan A."/>
            <person name="Kroger N."/>
            <person name="Kroth P.G."/>
            <person name="La Roche J."/>
            <person name="Lindquist E."/>
            <person name="Lommer M."/>
            <person name="Martin-Jezequel V."/>
            <person name="Lopez P.J."/>
            <person name="Lucas S."/>
            <person name="Mangogna M."/>
            <person name="McGinnis K."/>
            <person name="Medlin L.K."/>
            <person name="Montsant A."/>
            <person name="Oudot-Le Secq M.P."/>
            <person name="Napoli C."/>
            <person name="Obornik M."/>
            <person name="Parker M.S."/>
            <person name="Petit J.L."/>
            <person name="Porcel B.M."/>
            <person name="Poulsen N."/>
            <person name="Robison M."/>
            <person name="Rychlewski L."/>
            <person name="Rynearson T.A."/>
            <person name="Schmutz J."/>
            <person name="Shapiro H."/>
            <person name="Siaut M."/>
            <person name="Stanley M."/>
            <person name="Sussman M.R."/>
            <person name="Taylor A.R."/>
            <person name="Vardi A."/>
            <person name="von Dassow P."/>
            <person name="Vyverman W."/>
            <person name="Willis A."/>
            <person name="Wyrwicz L.S."/>
            <person name="Rokhsar D.S."/>
            <person name="Weissenbach J."/>
            <person name="Armbrust E.V."/>
            <person name="Green B.R."/>
            <person name="Van de Peer Y."/>
            <person name="Grigoriev I.V."/>
        </authorList>
    </citation>
    <scope>NUCLEOTIDE SEQUENCE [LARGE SCALE GENOMIC DNA]</scope>
    <source>
        <strain evidence="11 12">CCAP 1055/1</strain>
    </source>
</reference>
<feature type="transmembrane region" description="Helical" evidence="9">
    <location>
        <begin position="202"/>
        <end position="224"/>
    </location>
</feature>
<reference evidence="12" key="2">
    <citation type="submission" date="2008-08" db="EMBL/GenBank/DDBJ databases">
        <authorList>
            <consortium name="Diatom Consortium"/>
            <person name="Grigoriev I."/>
            <person name="Grimwood J."/>
            <person name="Kuo A."/>
            <person name="Otillar R.P."/>
            <person name="Salamov A."/>
            <person name="Detter J.C."/>
            <person name="Lindquist E."/>
            <person name="Shapiro H."/>
            <person name="Lucas S."/>
            <person name="Glavina del Rio T."/>
            <person name="Pitluck S."/>
            <person name="Rokhsar D."/>
            <person name="Bowler C."/>
        </authorList>
    </citation>
    <scope>GENOME REANNOTATION</scope>
    <source>
        <strain evidence="12">CCAP 1055/1</strain>
    </source>
</reference>
<evidence type="ECO:0000256" key="8">
    <source>
        <dbReference type="SAM" id="MobiDB-lite"/>
    </source>
</evidence>
<feature type="compositionally biased region" description="Polar residues" evidence="8">
    <location>
        <begin position="1"/>
        <end position="24"/>
    </location>
</feature>
<keyword evidence="6 9" id="KW-0472">Membrane</keyword>
<proteinExistence type="predicted"/>
<dbReference type="GO" id="GO:0015271">
    <property type="term" value="F:outward rectifier potassium channel activity"/>
    <property type="evidence" value="ECO:0007669"/>
    <property type="project" value="TreeGrafter"/>
</dbReference>
<comment type="subcellular location">
    <subcellularLocation>
        <location evidence="1">Membrane</location>
        <topology evidence="1">Multi-pass membrane protein</topology>
    </subcellularLocation>
</comment>
<dbReference type="InterPro" id="IPR013099">
    <property type="entry name" value="K_chnl_dom"/>
</dbReference>
<evidence type="ECO:0000256" key="5">
    <source>
        <dbReference type="ARBA" id="ARBA00023065"/>
    </source>
</evidence>
<keyword evidence="2" id="KW-0813">Transport</keyword>